<evidence type="ECO:0000313" key="3">
    <source>
        <dbReference type="Proteomes" id="UP000830116"/>
    </source>
</evidence>
<proteinExistence type="predicted"/>
<evidence type="ECO:0000256" key="1">
    <source>
        <dbReference type="SAM" id="SignalP"/>
    </source>
</evidence>
<dbReference type="EMBL" id="CP093442">
    <property type="protein sequence ID" value="UOF01710.1"/>
    <property type="molecule type" value="Genomic_DNA"/>
</dbReference>
<keyword evidence="3" id="KW-1185">Reference proteome</keyword>
<evidence type="ECO:0000313" key="2">
    <source>
        <dbReference type="EMBL" id="UOF01710.1"/>
    </source>
</evidence>
<name>A0ABY4C9X6_9BACT</name>
<gene>
    <name evidence="2" type="ORF">MNR06_01920</name>
</gene>
<feature type="chain" id="PRO_5046486131" evidence="1">
    <location>
        <begin position="18"/>
        <end position="157"/>
    </location>
</feature>
<accession>A0ABY4C9X6</accession>
<feature type="signal peptide" evidence="1">
    <location>
        <begin position="1"/>
        <end position="17"/>
    </location>
</feature>
<sequence length="157" mass="17962">MKKWLLVLSIISFNASAADLCFKSENNPRTGEVFQTQADYDDELSLWNQKHPGMPNPFSLMKAYSLYSSEKDLANKLKKKSDKLAHCYVGCRISQEISKRTADYVGWYKEEKDLKDCHHGTRFDEQDYIATVRGADLGETQQDAKGCLDSCTQIYSR</sequence>
<reference evidence="2" key="1">
    <citation type="submission" date="2022-03" db="EMBL/GenBank/DDBJ databases">
        <title>Genome Identification and Characterization of new species Bdellovibrio reynosense LBG001 sp. nov. from a Mexico soil sample.</title>
        <authorList>
            <person name="Camilli A."/>
            <person name="Ajao Y."/>
            <person name="Guo X."/>
        </authorList>
    </citation>
    <scope>NUCLEOTIDE SEQUENCE</scope>
    <source>
        <strain evidence="2">LBG001</strain>
    </source>
</reference>
<protein>
    <submittedName>
        <fullName evidence="2">Uncharacterized protein</fullName>
    </submittedName>
</protein>
<organism evidence="2 3">
    <name type="scientific">Bdellovibrio reynosensis</name>
    <dbReference type="NCBI Taxonomy" id="2835041"/>
    <lineage>
        <taxon>Bacteria</taxon>
        <taxon>Pseudomonadati</taxon>
        <taxon>Bdellovibrionota</taxon>
        <taxon>Bdellovibrionia</taxon>
        <taxon>Bdellovibrionales</taxon>
        <taxon>Pseudobdellovibrionaceae</taxon>
        <taxon>Bdellovibrio</taxon>
    </lineage>
</organism>
<dbReference type="Proteomes" id="UP000830116">
    <property type="component" value="Chromosome"/>
</dbReference>
<keyword evidence="1" id="KW-0732">Signal</keyword>
<dbReference type="RefSeq" id="WP_243538314.1">
    <property type="nucleotide sequence ID" value="NZ_CP093442.1"/>
</dbReference>